<dbReference type="EMBL" id="JXYS01000087">
    <property type="protein sequence ID" value="KJF16341.1"/>
    <property type="molecule type" value="Genomic_DNA"/>
</dbReference>
<organism evidence="3 4">
    <name type="scientific">Acidithrix ferrooxidans</name>
    <dbReference type="NCBI Taxonomy" id="1280514"/>
    <lineage>
        <taxon>Bacteria</taxon>
        <taxon>Bacillati</taxon>
        <taxon>Actinomycetota</taxon>
        <taxon>Acidimicrobiia</taxon>
        <taxon>Acidimicrobiales</taxon>
        <taxon>Acidimicrobiaceae</taxon>
        <taxon>Acidithrix</taxon>
    </lineage>
</organism>
<dbReference type="RefSeq" id="WP_052606473.1">
    <property type="nucleotide sequence ID" value="NZ_JXYS01000087.1"/>
</dbReference>
<keyword evidence="4" id="KW-1185">Reference proteome</keyword>
<gene>
    <name evidence="3" type="ORF">AXFE_27860</name>
</gene>
<evidence type="ECO:0000256" key="1">
    <source>
        <dbReference type="ARBA" id="ARBA00010996"/>
    </source>
</evidence>
<feature type="transmembrane region" description="Helical" evidence="2">
    <location>
        <begin position="291"/>
        <end position="309"/>
    </location>
</feature>
<comment type="similarity">
    <text evidence="1">Belongs to the SCO1/2 family.</text>
</comment>
<feature type="transmembrane region" description="Helical" evidence="2">
    <location>
        <begin position="316"/>
        <end position="342"/>
    </location>
</feature>
<dbReference type="PATRIC" id="fig|1280514.3.peg.3661"/>
<dbReference type="InterPro" id="IPR003782">
    <property type="entry name" value="SCO1/SenC"/>
</dbReference>
<feature type="transmembrane region" description="Helical" evidence="2">
    <location>
        <begin position="387"/>
        <end position="405"/>
    </location>
</feature>
<dbReference type="Gene3D" id="3.40.30.10">
    <property type="entry name" value="Glutaredoxin"/>
    <property type="match status" value="1"/>
</dbReference>
<feature type="transmembrane region" description="Helical" evidence="2">
    <location>
        <begin position="348"/>
        <end position="366"/>
    </location>
</feature>
<protein>
    <submittedName>
        <fullName evidence="3">Uncharacterized protein</fullName>
    </submittedName>
</protein>
<feature type="transmembrane region" description="Helical" evidence="2">
    <location>
        <begin position="196"/>
        <end position="217"/>
    </location>
</feature>
<proteinExistence type="inferred from homology"/>
<feature type="transmembrane region" description="Helical" evidence="2">
    <location>
        <begin position="20"/>
        <end position="41"/>
    </location>
</feature>
<sequence>MNLPGEALSANTSSAVIQRLAVFGGIIVIVALICYLLIYLASSNRTLMAGRPFGRIMTTLRRVLLLEPSGGDGEIESKGVAFIRVSFGILWIVDAIMSNRANAPANMISDYISPALVNQPSPISWVMRAGLYLWRFDPVGASVAKFWLEASIGILMLFASRGPLRKVVGWLAISMGAITWIFVEGFGMLATNGASFFSGAPGGGLLYLLGGVLLLVPSSRFRDGTVQRWARLTFGLFWFLMALVQALPSEGFWSASGLSGIFRVDANLALPSFISGPMAFMATATSSSASLWNLIFIVSMVLVGLGIAFAKENKGFAFGSIAITLVAWWVGMAFGIFVPYAVDPNSPLPLIVLTIGLIVISGDALVPSRRVVVIEEEYRRDPRGFGITAGLIGALVAIVPIMALLPSAAASASYYGAVADGGGLVATNKSAPNFSLVDQNGSQVTMGTFANKVVVASFVDPVAWNVSATMVKEMLNSLSSLGSAGKNVAILLIDINPSFTSAASIDQFLNENGLGSVRNLYFVTGPLSDLYALWKQYSASPAQAPIGRVANPQLIYFIDGNGREVGFMEDSGSSQASLVKSYENFISATLGVLHP</sequence>
<dbReference type="Pfam" id="PF02630">
    <property type="entry name" value="SCO1-SenC"/>
    <property type="match status" value="1"/>
</dbReference>
<keyword evidence="2" id="KW-0812">Transmembrane</keyword>
<keyword evidence="2" id="KW-0472">Membrane</keyword>
<name>A0A0D8HH12_9ACTN</name>
<accession>A0A0D8HH12</accession>
<keyword evidence="2" id="KW-1133">Transmembrane helix</keyword>
<dbReference type="AlphaFoldDB" id="A0A0D8HH12"/>
<dbReference type="OrthoDB" id="9790194at2"/>
<dbReference type="SUPFAM" id="SSF52833">
    <property type="entry name" value="Thioredoxin-like"/>
    <property type="match status" value="1"/>
</dbReference>
<evidence type="ECO:0000256" key="2">
    <source>
        <dbReference type="SAM" id="Phobius"/>
    </source>
</evidence>
<reference evidence="3 4" key="1">
    <citation type="submission" date="2015-01" db="EMBL/GenBank/DDBJ databases">
        <title>Draft genome of the acidophilic iron oxidizer Acidithrix ferrooxidans strain Py-F3.</title>
        <authorList>
            <person name="Poehlein A."/>
            <person name="Eisen S."/>
            <person name="Schloemann M."/>
            <person name="Johnson B.D."/>
            <person name="Daniel R."/>
            <person name="Muehling M."/>
        </authorList>
    </citation>
    <scope>NUCLEOTIDE SEQUENCE [LARGE SCALE GENOMIC DNA]</scope>
    <source>
        <strain evidence="3 4">Py-F3</strain>
    </source>
</reference>
<feature type="transmembrane region" description="Helical" evidence="2">
    <location>
        <begin position="167"/>
        <end position="190"/>
    </location>
</feature>
<evidence type="ECO:0000313" key="4">
    <source>
        <dbReference type="Proteomes" id="UP000032360"/>
    </source>
</evidence>
<evidence type="ECO:0000313" key="3">
    <source>
        <dbReference type="EMBL" id="KJF16341.1"/>
    </source>
</evidence>
<dbReference type="Proteomes" id="UP000032360">
    <property type="component" value="Unassembled WGS sequence"/>
</dbReference>
<dbReference type="STRING" id="1280514.AXFE_27860"/>
<feature type="transmembrane region" description="Helical" evidence="2">
    <location>
        <begin position="229"/>
        <end position="247"/>
    </location>
</feature>
<comment type="caution">
    <text evidence="3">The sequence shown here is derived from an EMBL/GenBank/DDBJ whole genome shotgun (WGS) entry which is preliminary data.</text>
</comment>
<dbReference type="InterPro" id="IPR036249">
    <property type="entry name" value="Thioredoxin-like_sf"/>
</dbReference>